<dbReference type="AlphaFoldDB" id="A0A255Z6T9"/>
<sequence>MPPPISASIRPCRPEGHCPMDLDSLLSHAYAALAAGGRLAEATDLFHRAATLAPDHPPALLGRAITLRANGCPTQAETILRALLSRDPDHADAWAQLGTTLRLLNRMPESGAALERALELAPGHAYAQTNLDYLGRFWRRGDVIQIDYPPTPRVRHGHGQPAHPRLAALLATGDYTQAAQALAAIAPDLATIPDSEDPAHPQRPWWDNAWFFSGDAGMLCALLAHRRPARLLEIGSGMSTRFARWAINRFATGTHLHSIDPEPRAAIDSLCDQITRTPLEAADPALFTALQAGDILFFDGSHRSFQNSDVTVFFTEILPELASGVIVHIHDIFLPYDYPPDWLGRLYNEQYLLASMLLAGQTRYQMLWPGAFAPSLPAIVPLLPACFRDGRGSSFWMQVR</sequence>
<dbReference type="SUPFAM" id="SSF53335">
    <property type="entry name" value="S-adenosyl-L-methionine-dependent methyltransferases"/>
    <property type="match status" value="1"/>
</dbReference>
<accession>A0A255Z6T9</accession>
<dbReference type="OrthoDB" id="9795498at2"/>
<organism evidence="2 3">
    <name type="scientific">Niveispirillum lacus</name>
    <dbReference type="NCBI Taxonomy" id="1981099"/>
    <lineage>
        <taxon>Bacteria</taxon>
        <taxon>Pseudomonadati</taxon>
        <taxon>Pseudomonadota</taxon>
        <taxon>Alphaproteobacteria</taxon>
        <taxon>Rhodospirillales</taxon>
        <taxon>Azospirillaceae</taxon>
        <taxon>Niveispirillum</taxon>
    </lineage>
</organism>
<keyword evidence="3" id="KW-1185">Reference proteome</keyword>
<proteinExistence type="predicted"/>
<evidence type="ECO:0000313" key="2">
    <source>
        <dbReference type="EMBL" id="OYQ37142.1"/>
    </source>
</evidence>
<feature type="repeat" description="TPR" evidence="1">
    <location>
        <begin position="91"/>
        <end position="124"/>
    </location>
</feature>
<dbReference type="InterPro" id="IPR019734">
    <property type="entry name" value="TPR_rpt"/>
</dbReference>
<dbReference type="SMART" id="SM00028">
    <property type="entry name" value="TPR"/>
    <property type="match status" value="2"/>
</dbReference>
<dbReference type="Gene3D" id="3.40.50.150">
    <property type="entry name" value="Vaccinia Virus protein VP39"/>
    <property type="match status" value="1"/>
</dbReference>
<name>A0A255Z6T9_9PROT</name>
<dbReference type="Gene3D" id="1.25.40.10">
    <property type="entry name" value="Tetratricopeptide repeat domain"/>
    <property type="match status" value="1"/>
</dbReference>
<dbReference type="InterPro" id="IPR029063">
    <property type="entry name" value="SAM-dependent_MTases_sf"/>
</dbReference>
<dbReference type="Proteomes" id="UP000216998">
    <property type="component" value="Unassembled WGS sequence"/>
</dbReference>
<gene>
    <name evidence="2" type="ORF">CHU95_02000</name>
</gene>
<dbReference type="Pfam" id="PF13578">
    <property type="entry name" value="Methyltransf_24"/>
    <property type="match status" value="1"/>
</dbReference>
<dbReference type="Pfam" id="PF14559">
    <property type="entry name" value="TPR_19"/>
    <property type="match status" value="1"/>
</dbReference>
<evidence type="ECO:0000313" key="3">
    <source>
        <dbReference type="Proteomes" id="UP000216998"/>
    </source>
</evidence>
<dbReference type="SUPFAM" id="SSF48452">
    <property type="entry name" value="TPR-like"/>
    <property type="match status" value="1"/>
</dbReference>
<comment type="caution">
    <text evidence="2">The sequence shown here is derived from an EMBL/GenBank/DDBJ whole genome shotgun (WGS) entry which is preliminary data.</text>
</comment>
<dbReference type="PROSITE" id="PS50005">
    <property type="entry name" value="TPR"/>
    <property type="match status" value="1"/>
</dbReference>
<protein>
    <submittedName>
        <fullName evidence="2">Uncharacterized protein</fullName>
    </submittedName>
</protein>
<dbReference type="InterPro" id="IPR011990">
    <property type="entry name" value="TPR-like_helical_dom_sf"/>
</dbReference>
<reference evidence="2 3" key="1">
    <citation type="submission" date="2017-07" db="EMBL/GenBank/DDBJ databases">
        <title>Niveispirillum cyanobacteriorum sp. nov., isolated from cyanobacterial aggregates in a eutrophic lake.</title>
        <authorList>
            <person name="Cai H."/>
        </authorList>
    </citation>
    <scope>NUCLEOTIDE SEQUENCE [LARGE SCALE GENOMIC DNA]</scope>
    <source>
        <strain evidence="3">TH1-14</strain>
    </source>
</reference>
<dbReference type="EMBL" id="NOXU01000017">
    <property type="protein sequence ID" value="OYQ37142.1"/>
    <property type="molecule type" value="Genomic_DNA"/>
</dbReference>
<evidence type="ECO:0000256" key="1">
    <source>
        <dbReference type="PROSITE-ProRule" id="PRU00339"/>
    </source>
</evidence>
<keyword evidence="1" id="KW-0802">TPR repeat</keyword>